<dbReference type="Gene3D" id="3.30.540.10">
    <property type="entry name" value="Fructose-1,6-Bisphosphatase, subunit A, domain 1"/>
    <property type="match status" value="1"/>
</dbReference>
<comment type="catalytic activity">
    <reaction evidence="1 9">
        <text>beta-D-fructose 1,6-bisphosphate + H2O = beta-D-fructose 6-phosphate + phosphate</text>
        <dbReference type="Rhea" id="RHEA:11064"/>
        <dbReference type="ChEBI" id="CHEBI:15377"/>
        <dbReference type="ChEBI" id="CHEBI:32966"/>
        <dbReference type="ChEBI" id="CHEBI:43474"/>
        <dbReference type="ChEBI" id="CHEBI:57634"/>
        <dbReference type="EC" id="3.1.3.11"/>
    </reaction>
</comment>
<organism evidence="12 13">
    <name type="scientific">Helicobacter equorum</name>
    <dbReference type="NCBI Taxonomy" id="361872"/>
    <lineage>
        <taxon>Bacteria</taxon>
        <taxon>Pseudomonadati</taxon>
        <taxon>Campylobacterota</taxon>
        <taxon>Epsilonproteobacteria</taxon>
        <taxon>Campylobacterales</taxon>
        <taxon>Helicobacteraceae</taxon>
        <taxon>Helicobacter</taxon>
    </lineage>
</organism>
<feature type="binding site" evidence="9">
    <location>
        <position position="88"/>
    </location>
    <ligand>
        <name>Mg(2+)</name>
        <dbReference type="ChEBI" id="CHEBI:18420"/>
        <label>1</label>
    </ligand>
</feature>
<dbReference type="Pfam" id="PF18913">
    <property type="entry name" value="FBPase_C"/>
    <property type="match status" value="1"/>
</dbReference>
<feature type="binding site" evidence="9">
    <location>
        <begin position="91"/>
        <end position="94"/>
    </location>
    <ligand>
        <name>substrate</name>
    </ligand>
</feature>
<dbReference type="GO" id="GO:0006094">
    <property type="term" value="P:gluconeogenesis"/>
    <property type="evidence" value="ECO:0007669"/>
    <property type="project" value="UniProtKB-UniRule"/>
</dbReference>
<comment type="pathway">
    <text evidence="2">Carbohydrate biosynthesis; Calvin cycle.</text>
</comment>
<dbReference type="InterPro" id="IPR033391">
    <property type="entry name" value="FBPase_N"/>
</dbReference>
<dbReference type="PROSITE" id="PS00124">
    <property type="entry name" value="FBPASE"/>
    <property type="match status" value="1"/>
</dbReference>
<feature type="domain" description="Fructose-1-6-bisphosphatase class I N-terminal" evidence="10">
    <location>
        <begin position="32"/>
        <end position="137"/>
    </location>
</feature>
<dbReference type="Pfam" id="PF00316">
    <property type="entry name" value="FBPase"/>
    <property type="match status" value="1"/>
</dbReference>
<dbReference type="GO" id="GO:0042132">
    <property type="term" value="F:fructose 1,6-bisphosphate 1-phosphatase activity"/>
    <property type="evidence" value="ECO:0007669"/>
    <property type="project" value="UniProtKB-UniRule"/>
</dbReference>
<keyword evidence="13" id="KW-1185">Reference proteome</keyword>
<dbReference type="PIRSF" id="PIRSF500210">
    <property type="entry name" value="FBPtase"/>
    <property type="match status" value="1"/>
</dbReference>
<evidence type="ECO:0000256" key="1">
    <source>
        <dbReference type="ARBA" id="ARBA00001273"/>
    </source>
</evidence>
<dbReference type="InterPro" id="IPR044015">
    <property type="entry name" value="FBPase_C_dom"/>
</dbReference>
<protein>
    <recommendedName>
        <fullName evidence="9">Fructose-1,6-bisphosphatase class 1</fullName>
        <shortName evidence="9">FBPase class 1</shortName>
        <ecNumber evidence="9">3.1.3.11</ecNumber>
    </recommendedName>
    <alternativeName>
        <fullName evidence="9">D-fructose-1,6-bisphosphate 1-phosphohydrolase class 1</fullName>
    </alternativeName>
</protein>
<accession>A0A3D8ISV8</accession>
<feature type="binding site" evidence="9">
    <location>
        <position position="90"/>
    </location>
    <ligand>
        <name>Mg(2+)</name>
        <dbReference type="ChEBI" id="CHEBI:18420"/>
        <label>1</label>
    </ligand>
</feature>
<dbReference type="InterPro" id="IPR028343">
    <property type="entry name" value="FBPtase"/>
</dbReference>
<dbReference type="HAMAP" id="MF_01855">
    <property type="entry name" value="FBPase_class1"/>
    <property type="match status" value="1"/>
</dbReference>
<evidence type="ECO:0000256" key="9">
    <source>
        <dbReference type="HAMAP-Rule" id="MF_01855"/>
    </source>
</evidence>
<evidence type="ECO:0000256" key="8">
    <source>
        <dbReference type="ARBA" id="ARBA00023277"/>
    </source>
</evidence>
<dbReference type="EMBL" id="NXLT01000001">
    <property type="protein sequence ID" value="RDU68377.1"/>
    <property type="molecule type" value="Genomic_DNA"/>
</dbReference>
<evidence type="ECO:0000256" key="2">
    <source>
        <dbReference type="ARBA" id="ARBA00005215"/>
    </source>
</evidence>
<evidence type="ECO:0000256" key="6">
    <source>
        <dbReference type="ARBA" id="ARBA00022801"/>
    </source>
</evidence>
<comment type="caution">
    <text evidence="9">Lacks conserved residue(s) required for the propagation of feature annotation.</text>
</comment>
<dbReference type="AlphaFoldDB" id="A0A3D8ISV8"/>
<dbReference type="GO" id="GO:0006002">
    <property type="term" value="P:fructose 6-phosphate metabolic process"/>
    <property type="evidence" value="ECO:0007669"/>
    <property type="project" value="TreeGrafter"/>
</dbReference>
<dbReference type="GO" id="GO:0030388">
    <property type="term" value="P:fructose 1,6-bisphosphate metabolic process"/>
    <property type="evidence" value="ECO:0007669"/>
    <property type="project" value="TreeGrafter"/>
</dbReference>
<name>A0A3D8ISV8_9HELI</name>
<dbReference type="PIRSF" id="PIRSF000904">
    <property type="entry name" value="FBPtase_SBPase"/>
    <property type="match status" value="1"/>
</dbReference>
<dbReference type="PANTHER" id="PTHR11556">
    <property type="entry name" value="FRUCTOSE-1,6-BISPHOSPHATASE-RELATED"/>
    <property type="match status" value="1"/>
</dbReference>
<dbReference type="SUPFAM" id="SSF56655">
    <property type="entry name" value="Carbohydrate phosphatase"/>
    <property type="match status" value="1"/>
</dbReference>
<evidence type="ECO:0000259" key="10">
    <source>
        <dbReference type="Pfam" id="PF00316"/>
    </source>
</evidence>
<evidence type="ECO:0000256" key="7">
    <source>
        <dbReference type="ARBA" id="ARBA00022842"/>
    </source>
</evidence>
<keyword evidence="7 9" id="KW-0460">Magnesium</keyword>
<evidence type="ECO:0000256" key="5">
    <source>
        <dbReference type="ARBA" id="ARBA00022723"/>
    </source>
</evidence>
<proteinExistence type="inferred from homology"/>
<comment type="subcellular location">
    <subcellularLocation>
        <location evidence="9">Cytoplasm</location>
    </subcellularLocation>
</comment>
<keyword evidence="5 9" id="KW-0479">Metal-binding</keyword>
<gene>
    <name evidence="9" type="primary">fbp</name>
    <name evidence="12" type="ORF">CQA54_00770</name>
</gene>
<evidence type="ECO:0000256" key="4">
    <source>
        <dbReference type="ARBA" id="ARBA00022490"/>
    </source>
</evidence>
<feature type="binding site" evidence="9">
    <location>
        <position position="68"/>
    </location>
    <ligand>
        <name>Mg(2+)</name>
        <dbReference type="ChEBI" id="CHEBI:18420"/>
        <label>1</label>
    </ligand>
</feature>
<keyword evidence="4 9" id="KW-0963">Cytoplasm</keyword>
<dbReference type="EC" id="3.1.3.11" evidence="9"/>
<dbReference type="NCBIfam" id="NF006784">
    <property type="entry name" value="PRK09293.2-5"/>
    <property type="match status" value="1"/>
</dbReference>
<comment type="similarity">
    <text evidence="3 9">Belongs to the FBPase class 1 family.</text>
</comment>
<feature type="binding site" evidence="9">
    <location>
        <position position="193"/>
    </location>
    <ligand>
        <name>substrate</name>
    </ligand>
</feature>
<feature type="binding site" evidence="9">
    <location>
        <position position="224"/>
    </location>
    <ligand>
        <name>substrate</name>
    </ligand>
</feature>
<comment type="subunit">
    <text evidence="9">Homotetramer.</text>
</comment>
<comment type="caution">
    <text evidence="12">The sequence shown here is derived from an EMBL/GenBank/DDBJ whole genome shotgun (WGS) entry which is preliminary data.</text>
</comment>
<dbReference type="GO" id="GO:0005986">
    <property type="term" value="P:sucrose biosynthetic process"/>
    <property type="evidence" value="ECO:0007669"/>
    <property type="project" value="TreeGrafter"/>
</dbReference>
<dbReference type="Gene3D" id="3.40.190.80">
    <property type="match status" value="1"/>
</dbReference>
<evidence type="ECO:0000259" key="11">
    <source>
        <dbReference type="Pfam" id="PF18913"/>
    </source>
</evidence>
<evidence type="ECO:0000313" key="13">
    <source>
        <dbReference type="Proteomes" id="UP000256514"/>
    </source>
</evidence>
<dbReference type="GO" id="GO:0006000">
    <property type="term" value="P:fructose metabolic process"/>
    <property type="evidence" value="ECO:0007669"/>
    <property type="project" value="TreeGrafter"/>
</dbReference>
<feature type="binding site" evidence="9">
    <location>
        <position position="230"/>
    </location>
    <ligand>
        <name>Mg(2+)</name>
        <dbReference type="ChEBI" id="CHEBI:18420"/>
        <label>2</label>
    </ligand>
</feature>
<keyword evidence="8 9" id="KW-0119">Carbohydrate metabolism</keyword>
<comment type="cofactor">
    <cofactor evidence="9">
        <name>Mg(2+)</name>
        <dbReference type="ChEBI" id="CHEBI:18420"/>
    </cofactor>
    <text evidence="9">Binds 2 magnesium ions per subunit.</text>
</comment>
<dbReference type="OrthoDB" id="9806756at2"/>
<dbReference type="InterPro" id="IPR023079">
    <property type="entry name" value="SBPase"/>
</dbReference>
<dbReference type="InterPro" id="IPR000146">
    <property type="entry name" value="FBPase_class-1"/>
</dbReference>
<dbReference type="PRINTS" id="PR01958">
    <property type="entry name" value="S17BPHPHTASE"/>
</dbReference>
<keyword evidence="6 9" id="KW-0378">Hydrolase</keyword>
<evidence type="ECO:0000256" key="3">
    <source>
        <dbReference type="ARBA" id="ARBA00010941"/>
    </source>
</evidence>
<feature type="binding site" evidence="9">
    <location>
        <position position="91"/>
    </location>
    <ligand>
        <name>Mg(2+)</name>
        <dbReference type="ChEBI" id="CHEBI:18420"/>
        <label>2</label>
    </ligand>
</feature>
<feature type="domain" description="Fructose-1-6-bisphosphatase class 1 C-terminal" evidence="11">
    <location>
        <begin position="159"/>
        <end position="281"/>
    </location>
</feature>
<dbReference type="InterPro" id="IPR020548">
    <property type="entry name" value="Fructose_bisphosphatase_AS"/>
</dbReference>
<sequence length="286" mass="31474">MDSCISLVFETFKTCGVAIDTLLKNPSTQYLASQNSSGDTQLQVDVQADKLIEDKLLALECVKGVCSEEKQEAVYKTQSSGQLLIAYDPLDGSSLVDSNLSIGTIFGIYDTHFEANKLLASGYIVYGPRLEIVLAHTQVEHWRYCGGVWQNLGVLQLGKKGKINAPGGTQQYWAPHHKTLIDSLFAQGYRLRYSGGMVPDLHQILIKGGGLFSYPAAQDAPKGKLRKLFEVFPLAFVYERAGGKAIDGKNRLLELGVERIHDTTQCFFGSSEEIMQVIEAYKLANA</sequence>
<dbReference type="GO" id="GO:0005829">
    <property type="term" value="C:cytosol"/>
    <property type="evidence" value="ECO:0007669"/>
    <property type="project" value="TreeGrafter"/>
</dbReference>
<reference evidence="12 13" key="1">
    <citation type="submission" date="2018-04" db="EMBL/GenBank/DDBJ databases">
        <title>Novel Campyloabacter and Helicobacter Species and Strains.</title>
        <authorList>
            <person name="Mannion A.J."/>
            <person name="Shen Z."/>
            <person name="Fox J.G."/>
        </authorList>
    </citation>
    <scope>NUCLEOTIDE SEQUENCE [LARGE SCALE GENOMIC DNA]</scope>
    <source>
        <strain evidence="12 13">MIT 12-6600</strain>
    </source>
</reference>
<dbReference type="Proteomes" id="UP000256514">
    <property type="component" value="Unassembled WGS sequence"/>
</dbReference>
<evidence type="ECO:0000313" key="12">
    <source>
        <dbReference type="EMBL" id="RDU68377.1"/>
    </source>
</evidence>
<dbReference type="PANTHER" id="PTHR11556:SF35">
    <property type="entry name" value="SEDOHEPTULOSE-1,7-BISPHOSPHATASE, CHLOROPLASTIC"/>
    <property type="match status" value="1"/>
</dbReference>
<feature type="binding site" evidence="9">
    <location>
        <position position="88"/>
    </location>
    <ligand>
        <name>Mg(2+)</name>
        <dbReference type="ChEBI" id="CHEBI:18420"/>
        <label>2</label>
    </ligand>
</feature>
<dbReference type="GO" id="GO:0000287">
    <property type="term" value="F:magnesium ion binding"/>
    <property type="evidence" value="ECO:0007669"/>
    <property type="project" value="UniProtKB-UniRule"/>
</dbReference>